<evidence type="ECO:0000313" key="5">
    <source>
        <dbReference type="Proteomes" id="UP001500839"/>
    </source>
</evidence>
<keyword evidence="5" id="KW-1185">Reference proteome</keyword>
<accession>A0ABP9CUQ5</accession>
<feature type="region of interest" description="Disordered" evidence="2">
    <location>
        <begin position="24"/>
        <end position="45"/>
    </location>
</feature>
<dbReference type="GO" id="GO:0016787">
    <property type="term" value="F:hydrolase activity"/>
    <property type="evidence" value="ECO:0007669"/>
    <property type="project" value="UniProtKB-KW"/>
</dbReference>
<evidence type="ECO:0000256" key="2">
    <source>
        <dbReference type="SAM" id="MobiDB-lite"/>
    </source>
</evidence>
<dbReference type="InterPro" id="IPR000639">
    <property type="entry name" value="Epox_hydrolase-like"/>
</dbReference>
<dbReference type="RefSeq" id="WP_242474643.1">
    <property type="nucleotide sequence ID" value="NZ_BAABKQ010000001.1"/>
</dbReference>
<keyword evidence="1 4" id="KW-0378">Hydrolase</keyword>
<protein>
    <submittedName>
        <fullName evidence="4">Alpha/beta fold hydrolase</fullName>
    </submittedName>
</protein>
<gene>
    <name evidence="4" type="ORF">GCM10023353_29220</name>
</gene>
<evidence type="ECO:0000313" key="4">
    <source>
        <dbReference type="EMBL" id="GAA4819696.1"/>
    </source>
</evidence>
<comment type="caution">
    <text evidence="4">The sequence shown here is derived from an EMBL/GenBank/DDBJ whole genome shotgun (WGS) entry which is preliminary data.</text>
</comment>
<organism evidence="4 5">
    <name type="scientific">Tomitella cavernea</name>
    <dbReference type="NCBI Taxonomy" id="1387982"/>
    <lineage>
        <taxon>Bacteria</taxon>
        <taxon>Bacillati</taxon>
        <taxon>Actinomycetota</taxon>
        <taxon>Actinomycetes</taxon>
        <taxon>Mycobacteriales</taxon>
        <taxon>Tomitella</taxon>
    </lineage>
</organism>
<dbReference type="Proteomes" id="UP001500839">
    <property type="component" value="Unassembled WGS sequence"/>
</dbReference>
<dbReference type="PANTHER" id="PTHR43329">
    <property type="entry name" value="EPOXIDE HYDROLASE"/>
    <property type="match status" value="1"/>
</dbReference>
<proteinExistence type="predicted"/>
<dbReference type="Pfam" id="PF12697">
    <property type="entry name" value="Abhydrolase_6"/>
    <property type="match status" value="1"/>
</dbReference>
<dbReference type="Gene3D" id="3.40.50.1820">
    <property type="entry name" value="alpha/beta hydrolase"/>
    <property type="match status" value="1"/>
</dbReference>
<name>A0ABP9CUQ5_9ACTN</name>
<dbReference type="PRINTS" id="PR00412">
    <property type="entry name" value="EPOXHYDRLASE"/>
</dbReference>
<feature type="compositionally biased region" description="Low complexity" evidence="2">
    <location>
        <begin position="24"/>
        <end position="42"/>
    </location>
</feature>
<evidence type="ECO:0000259" key="3">
    <source>
        <dbReference type="Pfam" id="PF12697"/>
    </source>
</evidence>
<dbReference type="InterPro" id="IPR000073">
    <property type="entry name" value="AB_hydrolase_1"/>
</dbReference>
<dbReference type="SUPFAM" id="SSF53474">
    <property type="entry name" value="alpha/beta-Hydrolases"/>
    <property type="match status" value="1"/>
</dbReference>
<reference evidence="5" key="1">
    <citation type="journal article" date="2019" name="Int. J. Syst. Evol. Microbiol.">
        <title>The Global Catalogue of Microorganisms (GCM) 10K type strain sequencing project: providing services to taxonomists for standard genome sequencing and annotation.</title>
        <authorList>
            <consortium name="The Broad Institute Genomics Platform"/>
            <consortium name="The Broad Institute Genome Sequencing Center for Infectious Disease"/>
            <person name="Wu L."/>
            <person name="Ma J."/>
        </authorList>
    </citation>
    <scope>NUCLEOTIDE SEQUENCE [LARGE SCALE GENOMIC DNA]</scope>
    <source>
        <strain evidence="5">JCM 18542</strain>
    </source>
</reference>
<feature type="domain" description="AB hydrolase-1" evidence="3">
    <location>
        <begin position="54"/>
        <end position="297"/>
    </location>
</feature>
<dbReference type="InterPro" id="IPR029058">
    <property type="entry name" value="AB_hydrolase_fold"/>
</dbReference>
<dbReference type="EMBL" id="BAABKQ010000001">
    <property type="protein sequence ID" value="GAA4819696.1"/>
    <property type="molecule type" value="Genomic_DNA"/>
</dbReference>
<sequence length="305" mass="33122">MTAGRHMDRYEHAGMTFEVVDRAAGAGASDPDATDPDSAAGDVPDSGGGARAPIVLLHGFPQTASCWAAVTPILNRAGHRTIAVDQRGYSPGARPRGRRAYRLELLMADVVALIERLGTGPVHVVGHDSGAAVAWMLAANRPDLVHSLTAVSVPHPGAFVRSMLSSTQAMHSYYMAMFQVPRLPEWVARRLPRVFDRMLRRTGMTDAMVAQVHAEVIDAGALTGAINWYRAMPLTSPTMMNRPSRAPTTYVWSDGDVALMRRGAELTAEYVVADYRFEVLEGVSHWVPEEAPDALARLILERTEG</sequence>
<evidence type="ECO:0000256" key="1">
    <source>
        <dbReference type="ARBA" id="ARBA00022801"/>
    </source>
</evidence>